<sequence>MKQYEIIRSAPYCCVCAVLESIIKRHGYDISQFDIANYIGLVCSPSDMAIIPHEIHNIQISDNPKDWGVHLRNNTINNLFKHYNIPLKETFFLENQFDEFNLDSFFESVSDNYDIMMFISHGALYNIKDNLDIGHCILYICKQDDNIQYLDPGPANLGVNTRDLYDIYLSIKKRARLGGGLSIISSNIDLYEHKK</sequence>
<reference evidence="2 4" key="2">
    <citation type="submission" date="2020-04" db="EMBL/GenBank/DDBJ databases">
        <title>A novel gut-associated lysogenic phage, Bacteroides phage BV01, alters the host transcriptome and bile acid metabolism in Bacteroides vulgatus.</title>
        <authorList>
            <person name="Campbell D.E."/>
            <person name="Ly L."/>
            <person name="Ridlon J.M."/>
            <person name="Hsiao A."/>
            <person name="Degnan P.H."/>
        </authorList>
    </citation>
    <scope>NUCLEOTIDE SEQUENCE [LARGE SCALE GENOMIC DNA]</scope>
    <source>
        <strain evidence="2 4">VPI-4506</strain>
    </source>
</reference>
<dbReference type="EMBL" id="WDBI01000019">
    <property type="protein sequence ID" value="KAB6525832.1"/>
    <property type="molecule type" value="Genomic_DNA"/>
</dbReference>
<proteinExistence type="predicted"/>
<reference evidence="1 3" key="1">
    <citation type="journal article" date="2019" name="Nat. Med.">
        <title>A library of human gut bacterial isolates paired with longitudinal multiomics data enables mechanistic microbiome research.</title>
        <authorList>
            <person name="Poyet M."/>
            <person name="Groussin M."/>
            <person name="Gibbons S.M."/>
            <person name="Avila-Pacheco J."/>
            <person name="Jiang X."/>
            <person name="Kearney S.M."/>
            <person name="Perrotta A.R."/>
            <person name="Berdy B."/>
            <person name="Zhao S."/>
            <person name="Lieberman T.D."/>
            <person name="Swanson P.K."/>
            <person name="Smith M."/>
            <person name="Roesemann S."/>
            <person name="Alexander J.E."/>
            <person name="Rich S.A."/>
            <person name="Livny J."/>
            <person name="Vlamakis H."/>
            <person name="Clish C."/>
            <person name="Bullock K."/>
            <person name="Deik A."/>
            <person name="Scott J."/>
            <person name="Pierce K.A."/>
            <person name="Xavier R.J."/>
            <person name="Alm E.J."/>
        </authorList>
    </citation>
    <scope>NUCLEOTIDE SEQUENCE [LARGE SCALE GENOMIC DNA]</scope>
    <source>
        <strain evidence="1 3">BIOML-A122</strain>
    </source>
</reference>
<dbReference type="EMBL" id="JABDSH010000090">
    <property type="protein sequence ID" value="NMW38198.1"/>
    <property type="molecule type" value="Genomic_DNA"/>
</dbReference>
<evidence type="ECO:0000313" key="1">
    <source>
        <dbReference type="EMBL" id="KAB6525832.1"/>
    </source>
</evidence>
<protein>
    <recommendedName>
        <fullName evidence="5">Peptidase C39-like domain-containing protein</fullName>
    </recommendedName>
</protein>
<evidence type="ECO:0000313" key="2">
    <source>
        <dbReference type="EMBL" id="NMW38198.1"/>
    </source>
</evidence>
<gene>
    <name evidence="1" type="ORF">GAY98_12640</name>
    <name evidence="2" type="ORF">HKQ54_19145</name>
</gene>
<accession>A0A6I0ZUT0</accession>
<evidence type="ECO:0000313" key="4">
    <source>
        <dbReference type="Proteomes" id="UP000555193"/>
    </source>
</evidence>
<dbReference type="RefSeq" id="WP_008778631.1">
    <property type="nucleotide sequence ID" value="NZ_DAWEEQ010000018.1"/>
</dbReference>
<organism evidence="1 3">
    <name type="scientific">Phocaeicola vulgatus</name>
    <name type="common">Bacteroides vulgatus</name>
    <dbReference type="NCBI Taxonomy" id="821"/>
    <lineage>
        <taxon>Bacteria</taxon>
        <taxon>Pseudomonadati</taxon>
        <taxon>Bacteroidota</taxon>
        <taxon>Bacteroidia</taxon>
        <taxon>Bacteroidales</taxon>
        <taxon>Bacteroidaceae</taxon>
        <taxon>Phocaeicola</taxon>
    </lineage>
</organism>
<dbReference type="Proteomes" id="UP000555193">
    <property type="component" value="Unassembled WGS sequence"/>
</dbReference>
<evidence type="ECO:0008006" key="5">
    <source>
        <dbReference type="Google" id="ProtNLM"/>
    </source>
</evidence>
<evidence type="ECO:0000313" key="3">
    <source>
        <dbReference type="Proteomes" id="UP000469427"/>
    </source>
</evidence>
<comment type="caution">
    <text evidence="1">The sequence shown here is derived from an EMBL/GenBank/DDBJ whole genome shotgun (WGS) entry which is preliminary data.</text>
</comment>
<dbReference type="AlphaFoldDB" id="A0A6I0ZUT0"/>
<name>A0A6I0ZUT0_PHOVU</name>
<dbReference type="Proteomes" id="UP000469427">
    <property type="component" value="Unassembled WGS sequence"/>
</dbReference>